<dbReference type="RefSeq" id="WP_409122762.1">
    <property type="nucleotide sequence ID" value="NZ_JBJVNI010000023.1"/>
</dbReference>
<evidence type="ECO:0000313" key="1">
    <source>
        <dbReference type="EMBL" id="MFM9613889.1"/>
    </source>
</evidence>
<sequence length="138" mass="14290">MSEGVRERGRDAVAVIPEFARPLVDQITAAGVLVAWTLTSAEWFIVDALTKRSGADMLATAAVQAAQRARNGVVHARYFLRTWQALAPAPAPGTVPAAAPTGPAHGSNVVPFPRAGTGRVAQSADHLAAALAAMEANQ</sequence>
<organism evidence="1 2">
    <name type="scientific">Streptomyces niveiscabiei</name>
    <dbReference type="NCBI Taxonomy" id="164115"/>
    <lineage>
        <taxon>Bacteria</taxon>
        <taxon>Bacillati</taxon>
        <taxon>Actinomycetota</taxon>
        <taxon>Actinomycetes</taxon>
        <taxon>Kitasatosporales</taxon>
        <taxon>Streptomycetaceae</taxon>
        <taxon>Streptomyces</taxon>
    </lineage>
</organism>
<comment type="caution">
    <text evidence="1">The sequence shown here is derived from an EMBL/GenBank/DDBJ whole genome shotgun (WGS) entry which is preliminary data.</text>
</comment>
<proteinExistence type="predicted"/>
<name>A0ABW9I0K2_9ACTN</name>
<accession>A0ABW9I0K2</accession>
<reference evidence="1 2" key="1">
    <citation type="submission" date="2024-12" db="EMBL/GenBank/DDBJ databases">
        <title>Forecasting of Potato common scab and diversities of Pathogenic streptomyces spp. in china.</title>
        <authorList>
            <person name="Handique U."/>
            <person name="Wu J."/>
        </authorList>
    </citation>
    <scope>NUCLEOTIDE SEQUENCE [LARGE SCALE GENOMIC DNA]</scope>
    <source>
        <strain evidence="1 2">ZRIMU1530</strain>
    </source>
</reference>
<gene>
    <name evidence="1" type="ORF">ACKI18_35040</name>
</gene>
<dbReference type="EMBL" id="JBJVNI010000023">
    <property type="protein sequence ID" value="MFM9613889.1"/>
    <property type="molecule type" value="Genomic_DNA"/>
</dbReference>
<dbReference type="Proteomes" id="UP001631957">
    <property type="component" value="Unassembled WGS sequence"/>
</dbReference>
<evidence type="ECO:0000313" key="2">
    <source>
        <dbReference type="Proteomes" id="UP001631957"/>
    </source>
</evidence>
<keyword evidence="2" id="KW-1185">Reference proteome</keyword>
<protein>
    <submittedName>
        <fullName evidence="1">Uncharacterized protein</fullName>
    </submittedName>
</protein>